<feature type="transmembrane region" description="Helical" evidence="6">
    <location>
        <begin position="225"/>
        <end position="246"/>
    </location>
</feature>
<comment type="subcellular location">
    <subcellularLocation>
        <location evidence="1">Membrane</location>
        <topology evidence="1">Multi-pass membrane protein</topology>
    </subcellularLocation>
</comment>
<keyword evidence="4 6" id="KW-0472">Membrane</keyword>
<keyword evidence="3 6" id="KW-1133">Transmembrane helix</keyword>
<feature type="region of interest" description="Disordered" evidence="5">
    <location>
        <begin position="299"/>
        <end position="318"/>
    </location>
</feature>
<evidence type="ECO:0000256" key="5">
    <source>
        <dbReference type="SAM" id="MobiDB-lite"/>
    </source>
</evidence>
<keyword evidence="8" id="KW-1185">Reference proteome</keyword>
<accession>A0AAD6SGN9</accession>
<feature type="compositionally biased region" description="Polar residues" evidence="5">
    <location>
        <begin position="302"/>
        <end position="312"/>
    </location>
</feature>
<gene>
    <name evidence="7" type="ORF">C8F04DRAFT_1190213</name>
</gene>
<feature type="transmembrane region" description="Helical" evidence="6">
    <location>
        <begin position="89"/>
        <end position="107"/>
    </location>
</feature>
<dbReference type="AlphaFoldDB" id="A0AAD6SGN9"/>
<feature type="transmembrane region" description="Helical" evidence="6">
    <location>
        <begin position="57"/>
        <end position="77"/>
    </location>
</feature>
<protein>
    <submittedName>
        <fullName evidence="7">RTA1 like protein-domain-containing protein</fullName>
    </submittedName>
</protein>
<feature type="transmembrane region" description="Helical" evidence="6">
    <location>
        <begin position="119"/>
        <end position="142"/>
    </location>
</feature>
<evidence type="ECO:0000256" key="2">
    <source>
        <dbReference type="ARBA" id="ARBA00022692"/>
    </source>
</evidence>
<keyword evidence="2 6" id="KW-0812">Transmembrane</keyword>
<reference evidence="7" key="1">
    <citation type="submission" date="2023-03" db="EMBL/GenBank/DDBJ databases">
        <title>Massive genome expansion in bonnet fungi (Mycena s.s.) driven by repeated elements and novel gene families across ecological guilds.</title>
        <authorList>
            <consortium name="Lawrence Berkeley National Laboratory"/>
            <person name="Harder C.B."/>
            <person name="Miyauchi S."/>
            <person name="Viragh M."/>
            <person name="Kuo A."/>
            <person name="Thoen E."/>
            <person name="Andreopoulos B."/>
            <person name="Lu D."/>
            <person name="Skrede I."/>
            <person name="Drula E."/>
            <person name="Henrissat B."/>
            <person name="Morin E."/>
            <person name="Kohler A."/>
            <person name="Barry K."/>
            <person name="LaButti K."/>
            <person name="Morin E."/>
            <person name="Salamov A."/>
            <person name="Lipzen A."/>
            <person name="Mereny Z."/>
            <person name="Hegedus B."/>
            <person name="Baldrian P."/>
            <person name="Stursova M."/>
            <person name="Weitz H."/>
            <person name="Taylor A."/>
            <person name="Grigoriev I.V."/>
            <person name="Nagy L.G."/>
            <person name="Martin F."/>
            <person name="Kauserud H."/>
        </authorList>
    </citation>
    <scope>NUCLEOTIDE SEQUENCE</scope>
    <source>
        <strain evidence="7">CBHHK200</strain>
    </source>
</reference>
<dbReference type="PANTHER" id="PTHR31465">
    <property type="entry name" value="PROTEIN RTA1-RELATED"/>
    <property type="match status" value="1"/>
</dbReference>
<organism evidence="7 8">
    <name type="scientific">Mycena alexandri</name>
    <dbReference type="NCBI Taxonomy" id="1745969"/>
    <lineage>
        <taxon>Eukaryota</taxon>
        <taxon>Fungi</taxon>
        <taxon>Dikarya</taxon>
        <taxon>Basidiomycota</taxon>
        <taxon>Agaricomycotina</taxon>
        <taxon>Agaricomycetes</taxon>
        <taxon>Agaricomycetidae</taxon>
        <taxon>Agaricales</taxon>
        <taxon>Marasmiineae</taxon>
        <taxon>Mycenaceae</taxon>
        <taxon>Mycena</taxon>
    </lineage>
</organism>
<comment type="caution">
    <text evidence="7">The sequence shown here is derived from an EMBL/GenBank/DDBJ whole genome shotgun (WGS) entry which is preliminary data.</text>
</comment>
<dbReference type="PANTHER" id="PTHR31465:SF1">
    <property type="entry name" value="PROTEIN RTA1-RELATED"/>
    <property type="match status" value="1"/>
</dbReference>
<evidence type="ECO:0000313" key="8">
    <source>
        <dbReference type="Proteomes" id="UP001218188"/>
    </source>
</evidence>
<evidence type="ECO:0000256" key="3">
    <source>
        <dbReference type="ARBA" id="ARBA00022989"/>
    </source>
</evidence>
<sequence length="390" mass="42808">MTSHFPRAPILSMLLFSVTTDSDDNSDNDDSSTTPLIVADQRLNPARLLPVRLARPFMFALLIGMAMMIGGFATRMLSANPATKNGNNVATIALTLLAVPTLGPEVASKTMFIAPTRVATIFVCTDVTTFLIKAVGGALLASSALKTNILGTRLLLQLVSFGLFIRLAIVFAVRLYVLRSMLPPTQRFTDAFTPDGKHFTYVWKASTRKPNFGLFGRNVVNDRKVLYYTLCITCIALLIRSIFRVAEFATGFHSALSTEEAYVYCLDTLPVWVAMSMYCVVWPPRFLVLPSQQPLRGGLTLEPNNHSSSTPASDEASYVQPSSNREANCHLEKLTDIEPIQGNEESLGSKYTPTPVSVIESTSNRVASLRSSGNASVKLLHACKFNKWLW</sequence>
<proteinExistence type="predicted"/>
<dbReference type="InterPro" id="IPR007568">
    <property type="entry name" value="RTA1"/>
</dbReference>
<dbReference type="Proteomes" id="UP001218188">
    <property type="component" value="Unassembled WGS sequence"/>
</dbReference>
<dbReference type="GO" id="GO:0016020">
    <property type="term" value="C:membrane"/>
    <property type="evidence" value="ECO:0007669"/>
    <property type="project" value="UniProtKB-SubCell"/>
</dbReference>
<evidence type="ECO:0000256" key="4">
    <source>
        <dbReference type="ARBA" id="ARBA00023136"/>
    </source>
</evidence>
<dbReference type="EMBL" id="JARJCM010000133">
    <property type="protein sequence ID" value="KAJ7026822.1"/>
    <property type="molecule type" value="Genomic_DNA"/>
</dbReference>
<name>A0AAD6SGN9_9AGAR</name>
<evidence type="ECO:0000256" key="6">
    <source>
        <dbReference type="SAM" id="Phobius"/>
    </source>
</evidence>
<evidence type="ECO:0000256" key="1">
    <source>
        <dbReference type="ARBA" id="ARBA00004141"/>
    </source>
</evidence>
<dbReference type="Pfam" id="PF04479">
    <property type="entry name" value="RTA1"/>
    <property type="match status" value="1"/>
</dbReference>
<feature type="transmembrane region" description="Helical" evidence="6">
    <location>
        <begin position="154"/>
        <end position="177"/>
    </location>
</feature>
<evidence type="ECO:0000313" key="7">
    <source>
        <dbReference type="EMBL" id="KAJ7026822.1"/>
    </source>
</evidence>